<keyword evidence="3" id="KW-1185">Reference proteome</keyword>
<sequence>MVWGKWQRPELDVRVAVEPLGPVAAGSPVGVRVRATAGEPVTLESTEVELRRTVRYGYRQGNLYGGMHTAWQEDTITVDRIREETAAHLGTGEDLSREAVLTVPEGEPGSAEGILIQIRWAIRVRITCADHRDTVAEHTLEVQHSAREAAADAGSPLEENTRGWATMTFQSLSSRTLVPGRPLTGTLRMAARKPVPARGVRFELVLEEHVDHGPGAGADPARSPANDDKHVETVVADRIEDCASLEAGGTVEIPFSVPVPEALPAASLRRPPLRIRWVLRAVLDLPLRPDPTVTLPLHAPSTTALNRSAASEGRQR</sequence>
<comment type="caution">
    <text evidence="2">The sequence shown here is derived from an EMBL/GenBank/DDBJ whole genome shotgun (WGS) entry which is preliminary data.</text>
</comment>
<dbReference type="EMBL" id="BAAAOA010000009">
    <property type="protein sequence ID" value="GAA1751037.1"/>
    <property type="molecule type" value="Genomic_DNA"/>
</dbReference>
<evidence type="ECO:0008006" key="4">
    <source>
        <dbReference type="Google" id="ProtNLM"/>
    </source>
</evidence>
<name>A0ABP4WBW1_9MICC</name>
<gene>
    <name evidence="2" type="ORF">GCM10009767_07570</name>
</gene>
<feature type="region of interest" description="Disordered" evidence="1">
    <location>
        <begin position="297"/>
        <end position="316"/>
    </location>
</feature>
<dbReference type="Proteomes" id="UP001501204">
    <property type="component" value="Unassembled WGS sequence"/>
</dbReference>
<dbReference type="Gene3D" id="2.60.40.640">
    <property type="match status" value="1"/>
</dbReference>
<proteinExistence type="predicted"/>
<accession>A0ABP4WBW1</accession>
<dbReference type="InterPro" id="IPR014752">
    <property type="entry name" value="Arrestin-like_C"/>
</dbReference>
<evidence type="ECO:0000313" key="3">
    <source>
        <dbReference type="Proteomes" id="UP001501204"/>
    </source>
</evidence>
<feature type="compositionally biased region" description="Polar residues" evidence="1">
    <location>
        <begin position="300"/>
        <end position="309"/>
    </location>
</feature>
<protein>
    <recommendedName>
        <fullName evidence="4">Arrestin-like N-terminal domain-containing protein</fullName>
    </recommendedName>
</protein>
<evidence type="ECO:0000313" key="2">
    <source>
        <dbReference type="EMBL" id="GAA1751037.1"/>
    </source>
</evidence>
<evidence type="ECO:0000256" key="1">
    <source>
        <dbReference type="SAM" id="MobiDB-lite"/>
    </source>
</evidence>
<reference evidence="3" key="1">
    <citation type="journal article" date="2019" name="Int. J. Syst. Evol. Microbiol.">
        <title>The Global Catalogue of Microorganisms (GCM) 10K type strain sequencing project: providing services to taxonomists for standard genome sequencing and annotation.</title>
        <authorList>
            <consortium name="The Broad Institute Genomics Platform"/>
            <consortium name="The Broad Institute Genome Sequencing Center for Infectious Disease"/>
            <person name="Wu L."/>
            <person name="Ma J."/>
        </authorList>
    </citation>
    <scope>NUCLEOTIDE SEQUENCE [LARGE SCALE GENOMIC DNA]</scope>
    <source>
        <strain evidence="3">JCM 14735</strain>
    </source>
</reference>
<organism evidence="2 3">
    <name type="scientific">Kocuria aegyptia</name>
    <dbReference type="NCBI Taxonomy" id="330943"/>
    <lineage>
        <taxon>Bacteria</taxon>
        <taxon>Bacillati</taxon>
        <taxon>Actinomycetota</taxon>
        <taxon>Actinomycetes</taxon>
        <taxon>Micrococcales</taxon>
        <taxon>Micrococcaceae</taxon>
        <taxon>Kocuria</taxon>
    </lineage>
</organism>